<keyword evidence="3" id="KW-1185">Reference proteome</keyword>
<dbReference type="AlphaFoldDB" id="A0A327VYE5"/>
<protein>
    <recommendedName>
        <fullName evidence="4">WG repeat-containing protein</fullName>
    </recommendedName>
</protein>
<evidence type="ECO:0008006" key="4">
    <source>
        <dbReference type="Google" id="ProtNLM"/>
    </source>
</evidence>
<dbReference type="Proteomes" id="UP000249819">
    <property type="component" value="Unassembled WGS sequence"/>
</dbReference>
<proteinExistence type="predicted"/>
<reference evidence="2 3" key="1">
    <citation type="submission" date="2018-06" db="EMBL/GenBank/DDBJ databases">
        <title>Genomic Encyclopedia of Archaeal and Bacterial Type Strains, Phase II (KMG-II): from individual species to whole genera.</title>
        <authorList>
            <person name="Goeker M."/>
        </authorList>
    </citation>
    <scope>NUCLEOTIDE SEQUENCE [LARGE SCALE GENOMIC DNA]</scope>
    <source>
        <strain evidence="2 3">DSM 29821</strain>
    </source>
</reference>
<gene>
    <name evidence="2" type="ORF">CLV59_104252</name>
</gene>
<feature type="chain" id="PRO_5016394615" description="WG repeat-containing protein" evidence="1">
    <location>
        <begin position="27"/>
        <end position="173"/>
    </location>
</feature>
<dbReference type="EMBL" id="QLMA01000004">
    <property type="protein sequence ID" value="RAJ82027.1"/>
    <property type="molecule type" value="Genomic_DNA"/>
</dbReference>
<organism evidence="2 3">
    <name type="scientific">Chitinophaga dinghuensis</name>
    <dbReference type="NCBI Taxonomy" id="1539050"/>
    <lineage>
        <taxon>Bacteria</taxon>
        <taxon>Pseudomonadati</taxon>
        <taxon>Bacteroidota</taxon>
        <taxon>Chitinophagia</taxon>
        <taxon>Chitinophagales</taxon>
        <taxon>Chitinophagaceae</taxon>
        <taxon>Chitinophaga</taxon>
    </lineage>
</organism>
<name>A0A327VYE5_9BACT</name>
<evidence type="ECO:0000313" key="3">
    <source>
        <dbReference type="Proteomes" id="UP000249819"/>
    </source>
</evidence>
<feature type="signal peptide" evidence="1">
    <location>
        <begin position="1"/>
        <end position="26"/>
    </location>
</feature>
<evidence type="ECO:0000313" key="2">
    <source>
        <dbReference type="EMBL" id="RAJ82027.1"/>
    </source>
</evidence>
<comment type="caution">
    <text evidence="2">The sequence shown here is derived from an EMBL/GenBank/DDBJ whole genome shotgun (WGS) entry which is preliminary data.</text>
</comment>
<evidence type="ECO:0000256" key="1">
    <source>
        <dbReference type="SAM" id="SignalP"/>
    </source>
</evidence>
<keyword evidence="1" id="KW-0732">Signal</keyword>
<accession>A0A327VYE5</accession>
<sequence length="173" mass="19539">MTNHPFYMRTFTIFIFLLGCSLYSTAQKSPAENEYDKIVRILSARSNDNDTLGKSLFYTIMVKTGKTTEVVFSGNYYFADSTARKKELAKLNWALFGKGPNGCYIIPVYYLKRSYDDTVEFDAKGGIIEGHPASGTYWSDFQQVQTLPAVFITKYNGPKKAPVFVDKSGLKQL</sequence>